<dbReference type="PANTHER" id="PTHR46564:SF1">
    <property type="entry name" value="TRANSPOSASE"/>
    <property type="match status" value="1"/>
</dbReference>
<sequence>MVYRKISHEVKEMIVELLLAGILTKEDVLVANIFSVSTLDRALRRWTPNGLSAPRKPTGRPRKLGDADIGFILARVQQKSDIMLDELARDLQVVGGPVASLTLLSRTLRRLNITRKKVTRRAREASRLAQAEFRLRMAQYSPKQLVFTDETGFDSRQVQRKYGWAPEGETAIRIVSGKRTKRATLIPGLCVDGIIAPKIFHHNINTDVFYDYLVRYLLPAMTPYPGPRSVLVMDNVPFHRSLKVRQLTADFGEFIHLFTAPSGYVDTEYRHTAAFGFHHRMSHRIHLSVVPNAQSYRGELQQNQVRSSSARTMRRLLSPPSMRNNNG</sequence>
<dbReference type="InterPro" id="IPR047655">
    <property type="entry name" value="Transpos_IS630-like"/>
</dbReference>
<evidence type="ECO:0000313" key="3">
    <source>
        <dbReference type="EMBL" id="CAD6913313.1"/>
    </source>
</evidence>
<evidence type="ECO:0000256" key="1">
    <source>
        <dbReference type="SAM" id="MobiDB-lite"/>
    </source>
</evidence>
<dbReference type="Pfam" id="PF13358">
    <property type="entry name" value="DDE_3"/>
    <property type="match status" value="1"/>
</dbReference>
<evidence type="ECO:0000313" key="4">
    <source>
        <dbReference type="Proteomes" id="UP000836402"/>
    </source>
</evidence>
<dbReference type="EMBL" id="CAJHJG010001567">
    <property type="protein sequence ID" value="CAD6913313.1"/>
    <property type="molecule type" value="Genomic_DNA"/>
</dbReference>
<dbReference type="Proteomes" id="UP000836402">
    <property type="component" value="Unassembled WGS sequence"/>
</dbReference>
<dbReference type="PANTHER" id="PTHR46564">
    <property type="entry name" value="TRANSPOSASE"/>
    <property type="match status" value="1"/>
</dbReference>
<comment type="caution">
    <text evidence="3">The sequence shown here is derived from an EMBL/GenBank/DDBJ whole genome shotgun (WGS) entry which is preliminary data.</text>
</comment>
<gene>
    <name evidence="3" type="ORF">JKIAZH3_G2753</name>
</gene>
<dbReference type="InterPro" id="IPR038717">
    <property type="entry name" value="Tc1-like_DDE_dom"/>
</dbReference>
<feature type="region of interest" description="Disordered" evidence="1">
    <location>
        <begin position="300"/>
        <end position="327"/>
    </location>
</feature>
<proteinExistence type="predicted"/>
<organism evidence="3 4">
    <name type="scientific">Tilletia caries</name>
    <name type="common">wheat bunt fungus</name>
    <dbReference type="NCBI Taxonomy" id="13290"/>
    <lineage>
        <taxon>Eukaryota</taxon>
        <taxon>Fungi</taxon>
        <taxon>Dikarya</taxon>
        <taxon>Basidiomycota</taxon>
        <taxon>Ustilaginomycotina</taxon>
        <taxon>Exobasidiomycetes</taxon>
        <taxon>Tilletiales</taxon>
        <taxon>Tilletiaceae</taxon>
        <taxon>Tilletia</taxon>
    </lineage>
</organism>
<feature type="domain" description="Tc1-like transposase DDE" evidence="2">
    <location>
        <begin position="144"/>
        <end position="257"/>
    </location>
</feature>
<accession>A0ABN7IRK4</accession>
<dbReference type="SUPFAM" id="SSF46689">
    <property type="entry name" value="Homeodomain-like"/>
    <property type="match status" value="1"/>
</dbReference>
<keyword evidence="4" id="KW-1185">Reference proteome</keyword>
<feature type="compositionally biased region" description="Polar residues" evidence="1">
    <location>
        <begin position="300"/>
        <end position="311"/>
    </location>
</feature>
<protein>
    <recommendedName>
        <fullName evidence="2">Tc1-like transposase DDE domain-containing protein</fullName>
    </recommendedName>
</protein>
<evidence type="ECO:0000259" key="2">
    <source>
        <dbReference type="Pfam" id="PF13358"/>
    </source>
</evidence>
<reference evidence="3" key="1">
    <citation type="submission" date="2020-10" db="EMBL/GenBank/DDBJ databases">
        <authorList>
            <person name="Sedaghatjoo S."/>
        </authorList>
    </citation>
    <scope>NUCLEOTIDE SEQUENCE</scope>
    <source>
        <strain evidence="3">AZH3</strain>
    </source>
</reference>
<dbReference type="NCBIfam" id="NF033545">
    <property type="entry name" value="transpos_IS630"/>
    <property type="match status" value="1"/>
</dbReference>
<name>A0ABN7IRK4_9BASI</name>
<dbReference type="Gene3D" id="3.30.420.10">
    <property type="entry name" value="Ribonuclease H-like superfamily/Ribonuclease H"/>
    <property type="match status" value="1"/>
</dbReference>
<dbReference type="InterPro" id="IPR036397">
    <property type="entry name" value="RNaseH_sf"/>
</dbReference>
<dbReference type="InterPro" id="IPR009057">
    <property type="entry name" value="Homeodomain-like_sf"/>
</dbReference>